<dbReference type="EC" id="3.4.24.-" evidence="11"/>
<dbReference type="Pfam" id="PF17820">
    <property type="entry name" value="PDZ_6"/>
    <property type="match status" value="1"/>
</dbReference>
<evidence type="ECO:0000256" key="7">
    <source>
        <dbReference type="ARBA" id="ARBA00022833"/>
    </source>
</evidence>
<comment type="cofactor">
    <cofactor evidence="1 11">
        <name>Zn(2+)</name>
        <dbReference type="ChEBI" id="CHEBI:29105"/>
    </cofactor>
</comment>
<accession>A0ABT1Y4U8</accession>
<dbReference type="CDD" id="cd23081">
    <property type="entry name" value="cpPDZ_EcRseP-like"/>
    <property type="match status" value="1"/>
</dbReference>
<sequence>MSILWSIIIIGILILVHEFGHFVTAKKNDVQVDEFSLGMGPKLFDIEKGDTVYTLRILPIGGYVRMAGMDEGEKDGEGEKESFVSGDDPRGFNKKTVLQRMSIIFAGPLMNFVAAIVFFIIAYMGVGTPSNENVVGQVLPDQPAALAGLETGDRVTAINGQAIGTWEEMVKIIHQSPDQELTMTVNRGEEIKIFRVVPERDPESEIGLIGVTTSMEKKGFLEAASLGVTQTYEFTKLLIMSIVQMITGVIKPDLAGPVGIVSMVGEVSRLGIGSILTFAGILSINLGLINLFPIPALDGSRLVFLALEGLRGRPLAPEKENFIHLIGFVLLMGLMLMVTYQDILRLFQ</sequence>
<dbReference type="Proteomes" id="UP001524944">
    <property type="component" value="Unassembled WGS sequence"/>
</dbReference>
<feature type="transmembrane region" description="Helical" evidence="11">
    <location>
        <begin position="103"/>
        <end position="126"/>
    </location>
</feature>
<evidence type="ECO:0000256" key="10">
    <source>
        <dbReference type="ARBA" id="ARBA00023136"/>
    </source>
</evidence>
<evidence type="ECO:0000256" key="11">
    <source>
        <dbReference type="RuleBase" id="RU362031"/>
    </source>
</evidence>
<keyword evidence="14" id="KW-1185">Reference proteome</keyword>
<keyword evidence="10 11" id="KW-0472">Membrane</keyword>
<dbReference type="PANTHER" id="PTHR42837">
    <property type="entry name" value="REGULATOR OF SIGMA-E PROTEASE RSEP"/>
    <property type="match status" value="1"/>
</dbReference>
<dbReference type="SUPFAM" id="SSF50156">
    <property type="entry name" value="PDZ domain-like"/>
    <property type="match status" value="1"/>
</dbReference>
<keyword evidence="8 11" id="KW-1133">Transmembrane helix</keyword>
<evidence type="ECO:0000313" key="13">
    <source>
        <dbReference type="EMBL" id="MCR6544706.1"/>
    </source>
</evidence>
<keyword evidence="6 11" id="KW-0378">Hydrolase</keyword>
<organism evidence="13 14">
    <name type="scientific">Dehalobacterium formicoaceticum</name>
    <dbReference type="NCBI Taxonomy" id="51515"/>
    <lineage>
        <taxon>Bacteria</taxon>
        <taxon>Bacillati</taxon>
        <taxon>Bacillota</taxon>
        <taxon>Clostridia</taxon>
        <taxon>Eubacteriales</taxon>
        <taxon>Peptococcaceae</taxon>
        <taxon>Dehalobacterium</taxon>
    </lineage>
</organism>
<keyword evidence="9 11" id="KW-0482">Metalloprotease</keyword>
<evidence type="ECO:0000256" key="6">
    <source>
        <dbReference type="ARBA" id="ARBA00022801"/>
    </source>
</evidence>
<dbReference type="InterPro" id="IPR036034">
    <property type="entry name" value="PDZ_sf"/>
</dbReference>
<feature type="transmembrane region" description="Helical" evidence="11">
    <location>
        <begin position="322"/>
        <end position="340"/>
    </location>
</feature>
<reference evidence="13 14" key="1">
    <citation type="submission" date="2022-08" db="EMBL/GenBank/DDBJ databases">
        <title>Proteogenomics of the novel Dehalobacterium formicoaceticum strain EZ94 highlights a key role of methyltransferases during anaerobic dichloromethane degradation.</title>
        <authorList>
            <person name="Wasmund K."/>
        </authorList>
    </citation>
    <scope>NUCLEOTIDE SEQUENCE [LARGE SCALE GENOMIC DNA]</scope>
    <source>
        <strain evidence="13 14">EZ94</strain>
    </source>
</reference>
<dbReference type="NCBIfam" id="TIGR00054">
    <property type="entry name" value="RIP metalloprotease RseP"/>
    <property type="match status" value="1"/>
</dbReference>
<evidence type="ECO:0000256" key="1">
    <source>
        <dbReference type="ARBA" id="ARBA00001947"/>
    </source>
</evidence>
<evidence type="ECO:0000256" key="8">
    <source>
        <dbReference type="ARBA" id="ARBA00022989"/>
    </source>
</evidence>
<dbReference type="RefSeq" id="WP_089610246.1">
    <property type="nucleotide sequence ID" value="NZ_CP022121.1"/>
</dbReference>
<dbReference type="InterPro" id="IPR041489">
    <property type="entry name" value="PDZ_6"/>
</dbReference>
<evidence type="ECO:0000313" key="14">
    <source>
        <dbReference type="Proteomes" id="UP001524944"/>
    </source>
</evidence>
<dbReference type="PROSITE" id="PS50106">
    <property type="entry name" value="PDZ"/>
    <property type="match status" value="1"/>
</dbReference>
<dbReference type="CDD" id="cd06163">
    <property type="entry name" value="S2P-M50_PDZ_RseP-like"/>
    <property type="match status" value="1"/>
</dbReference>
<evidence type="ECO:0000256" key="5">
    <source>
        <dbReference type="ARBA" id="ARBA00022692"/>
    </source>
</evidence>
<evidence type="ECO:0000256" key="4">
    <source>
        <dbReference type="ARBA" id="ARBA00022670"/>
    </source>
</evidence>
<dbReference type="Pfam" id="PF02163">
    <property type="entry name" value="Peptidase_M50"/>
    <property type="match status" value="1"/>
</dbReference>
<evidence type="ECO:0000256" key="3">
    <source>
        <dbReference type="ARBA" id="ARBA00007931"/>
    </source>
</evidence>
<proteinExistence type="inferred from homology"/>
<comment type="caution">
    <text evidence="13">The sequence shown here is derived from an EMBL/GenBank/DDBJ whole genome shotgun (WGS) entry which is preliminary data.</text>
</comment>
<dbReference type="InterPro" id="IPR001478">
    <property type="entry name" value="PDZ"/>
</dbReference>
<evidence type="ECO:0000256" key="9">
    <source>
        <dbReference type="ARBA" id="ARBA00023049"/>
    </source>
</evidence>
<protein>
    <recommendedName>
        <fullName evidence="11">Zinc metalloprotease</fullName>
        <ecNumber evidence="11">3.4.24.-</ecNumber>
    </recommendedName>
</protein>
<feature type="transmembrane region" description="Helical" evidence="11">
    <location>
        <begin position="270"/>
        <end position="292"/>
    </location>
</feature>
<keyword evidence="5 11" id="KW-0812">Transmembrane</keyword>
<dbReference type="InterPro" id="IPR004387">
    <property type="entry name" value="Pept_M50_Zn"/>
</dbReference>
<dbReference type="SMART" id="SM00228">
    <property type="entry name" value="PDZ"/>
    <property type="match status" value="1"/>
</dbReference>
<keyword evidence="7 11" id="KW-0862">Zinc</keyword>
<dbReference type="GO" id="GO:0008237">
    <property type="term" value="F:metallopeptidase activity"/>
    <property type="evidence" value="ECO:0007669"/>
    <property type="project" value="UniProtKB-KW"/>
</dbReference>
<comment type="subcellular location">
    <subcellularLocation>
        <location evidence="2">Membrane</location>
        <topology evidence="2">Multi-pass membrane protein</topology>
    </subcellularLocation>
</comment>
<evidence type="ECO:0000256" key="2">
    <source>
        <dbReference type="ARBA" id="ARBA00004141"/>
    </source>
</evidence>
<comment type="similarity">
    <text evidence="3 11">Belongs to the peptidase M50B family.</text>
</comment>
<dbReference type="EMBL" id="JANPWE010000001">
    <property type="protein sequence ID" value="MCR6544706.1"/>
    <property type="molecule type" value="Genomic_DNA"/>
</dbReference>
<dbReference type="InterPro" id="IPR008915">
    <property type="entry name" value="Peptidase_M50"/>
</dbReference>
<name>A0ABT1Y4U8_9FIRM</name>
<keyword evidence="11" id="KW-0479">Metal-binding</keyword>
<evidence type="ECO:0000259" key="12">
    <source>
        <dbReference type="PROSITE" id="PS50106"/>
    </source>
</evidence>
<dbReference type="Gene3D" id="2.30.42.10">
    <property type="match status" value="1"/>
</dbReference>
<gene>
    <name evidence="13" type="primary">rseP</name>
    <name evidence="13" type="ORF">NVS47_04110</name>
</gene>
<dbReference type="PANTHER" id="PTHR42837:SF2">
    <property type="entry name" value="MEMBRANE METALLOPROTEASE ARASP2, CHLOROPLASTIC-RELATED"/>
    <property type="match status" value="1"/>
</dbReference>
<feature type="domain" description="PDZ" evidence="12">
    <location>
        <begin position="124"/>
        <end position="189"/>
    </location>
</feature>
<keyword evidence="4" id="KW-0645">Protease</keyword>